<keyword evidence="2" id="KW-0723">Serine/threonine-protein kinase</keyword>
<dbReference type="GO" id="GO:0004674">
    <property type="term" value="F:protein serine/threonine kinase activity"/>
    <property type="evidence" value="ECO:0007669"/>
    <property type="project" value="UniProtKB-EC"/>
</dbReference>
<evidence type="ECO:0000256" key="1">
    <source>
        <dbReference type="ARBA" id="ARBA00012513"/>
    </source>
</evidence>
<evidence type="ECO:0000313" key="11">
    <source>
        <dbReference type="EMBL" id="MFC5996509.1"/>
    </source>
</evidence>
<feature type="transmembrane region" description="Helical" evidence="9">
    <location>
        <begin position="201"/>
        <end position="221"/>
    </location>
</feature>
<dbReference type="EMBL" id="JBHSQW010000041">
    <property type="protein sequence ID" value="MFC5996509.1"/>
    <property type="molecule type" value="Genomic_DNA"/>
</dbReference>
<dbReference type="RefSeq" id="WP_379587226.1">
    <property type="nucleotide sequence ID" value="NZ_JBHSQW010000041.1"/>
</dbReference>
<comment type="caution">
    <text evidence="11">The sequence shown here is derived from an EMBL/GenBank/DDBJ whole genome shotgun (WGS) entry which is preliminary data.</text>
</comment>
<feature type="transmembrane region" description="Helical" evidence="9">
    <location>
        <begin position="73"/>
        <end position="96"/>
    </location>
</feature>
<protein>
    <recommendedName>
        <fullName evidence="1">non-specific serine/threonine protein kinase</fullName>
        <ecNumber evidence="1">2.7.11.1</ecNumber>
    </recommendedName>
</protein>
<keyword evidence="5 11" id="KW-0418">Kinase</keyword>
<feature type="domain" description="Protein kinase" evidence="10">
    <location>
        <begin position="330"/>
        <end position="591"/>
    </location>
</feature>
<dbReference type="CDD" id="cd14014">
    <property type="entry name" value="STKc_PknB_like"/>
    <property type="match status" value="1"/>
</dbReference>
<keyword evidence="3 11" id="KW-0808">Transferase</keyword>
<dbReference type="PANTHER" id="PTHR43289">
    <property type="entry name" value="MITOGEN-ACTIVATED PROTEIN KINASE KINASE KINASE 20-RELATED"/>
    <property type="match status" value="1"/>
</dbReference>
<gene>
    <name evidence="11" type="ORF">ACFQE5_20085</name>
</gene>
<evidence type="ECO:0000256" key="3">
    <source>
        <dbReference type="ARBA" id="ARBA00022679"/>
    </source>
</evidence>
<accession>A0ABW1J6Q6</accession>
<evidence type="ECO:0000256" key="9">
    <source>
        <dbReference type="SAM" id="Phobius"/>
    </source>
</evidence>
<keyword evidence="6 7" id="KW-0067">ATP-binding</keyword>
<feature type="region of interest" description="Disordered" evidence="8">
    <location>
        <begin position="230"/>
        <end position="254"/>
    </location>
</feature>
<name>A0ABW1J6Q6_9PSEU</name>
<feature type="transmembrane region" description="Helical" evidence="9">
    <location>
        <begin position="142"/>
        <end position="162"/>
    </location>
</feature>
<keyword evidence="9" id="KW-1133">Transmembrane helix</keyword>
<evidence type="ECO:0000256" key="8">
    <source>
        <dbReference type="SAM" id="MobiDB-lite"/>
    </source>
</evidence>
<feature type="transmembrane region" description="Helical" evidence="9">
    <location>
        <begin position="30"/>
        <end position="52"/>
    </location>
</feature>
<dbReference type="EC" id="2.7.11.1" evidence="1"/>
<dbReference type="Gene3D" id="3.30.200.20">
    <property type="entry name" value="Phosphorylase Kinase, domain 1"/>
    <property type="match status" value="1"/>
</dbReference>
<dbReference type="PROSITE" id="PS00107">
    <property type="entry name" value="PROTEIN_KINASE_ATP"/>
    <property type="match status" value="1"/>
</dbReference>
<organism evidence="11 12">
    <name type="scientific">Pseudonocardia hispaniensis</name>
    <dbReference type="NCBI Taxonomy" id="904933"/>
    <lineage>
        <taxon>Bacteria</taxon>
        <taxon>Bacillati</taxon>
        <taxon>Actinomycetota</taxon>
        <taxon>Actinomycetes</taxon>
        <taxon>Pseudonocardiales</taxon>
        <taxon>Pseudonocardiaceae</taxon>
        <taxon>Pseudonocardia</taxon>
    </lineage>
</organism>
<dbReference type="InterPro" id="IPR011009">
    <property type="entry name" value="Kinase-like_dom_sf"/>
</dbReference>
<keyword evidence="12" id="KW-1185">Reference proteome</keyword>
<keyword evidence="4 7" id="KW-0547">Nucleotide-binding</keyword>
<dbReference type="PROSITE" id="PS00108">
    <property type="entry name" value="PROTEIN_KINASE_ST"/>
    <property type="match status" value="1"/>
</dbReference>
<feature type="binding site" evidence="7">
    <location>
        <position position="359"/>
    </location>
    <ligand>
        <name>ATP</name>
        <dbReference type="ChEBI" id="CHEBI:30616"/>
    </ligand>
</feature>
<dbReference type="Gene3D" id="1.10.510.10">
    <property type="entry name" value="Transferase(Phosphotransferase) domain 1"/>
    <property type="match status" value="1"/>
</dbReference>
<dbReference type="SMART" id="SM00220">
    <property type="entry name" value="S_TKc"/>
    <property type="match status" value="1"/>
</dbReference>
<dbReference type="InterPro" id="IPR017441">
    <property type="entry name" value="Protein_kinase_ATP_BS"/>
</dbReference>
<keyword evidence="9" id="KW-0472">Membrane</keyword>
<evidence type="ECO:0000256" key="7">
    <source>
        <dbReference type="PROSITE-ProRule" id="PRU10141"/>
    </source>
</evidence>
<dbReference type="InterPro" id="IPR008271">
    <property type="entry name" value="Ser/Thr_kinase_AS"/>
</dbReference>
<evidence type="ECO:0000313" key="12">
    <source>
        <dbReference type="Proteomes" id="UP001596302"/>
    </source>
</evidence>
<keyword evidence="9" id="KW-0812">Transmembrane</keyword>
<evidence type="ECO:0000256" key="6">
    <source>
        <dbReference type="ARBA" id="ARBA00022840"/>
    </source>
</evidence>
<proteinExistence type="predicted"/>
<evidence type="ECO:0000256" key="5">
    <source>
        <dbReference type="ARBA" id="ARBA00022777"/>
    </source>
</evidence>
<dbReference type="PANTHER" id="PTHR43289:SF6">
    <property type="entry name" value="SERINE_THREONINE-PROTEIN KINASE NEKL-3"/>
    <property type="match status" value="1"/>
</dbReference>
<reference evidence="12" key="1">
    <citation type="journal article" date="2019" name="Int. J. Syst. Evol. Microbiol.">
        <title>The Global Catalogue of Microorganisms (GCM) 10K type strain sequencing project: providing services to taxonomists for standard genome sequencing and annotation.</title>
        <authorList>
            <consortium name="The Broad Institute Genomics Platform"/>
            <consortium name="The Broad Institute Genome Sequencing Center for Infectious Disease"/>
            <person name="Wu L."/>
            <person name="Ma J."/>
        </authorList>
    </citation>
    <scope>NUCLEOTIDE SEQUENCE [LARGE SCALE GENOMIC DNA]</scope>
    <source>
        <strain evidence="12">CCM 8391</strain>
    </source>
</reference>
<dbReference type="SUPFAM" id="SSF56112">
    <property type="entry name" value="Protein kinase-like (PK-like)"/>
    <property type="match status" value="1"/>
</dbReference>
<dbReference type="Pfam" id="PF00069">
    <property type="entry name" value="Pkinase"/>
    <property type="match status" value="1"/>
</dbReference>
<evidence type="ECO:0000256" key="4">
    <source>
        <dbReference type="ARBA" id="ARBA00022741"/>
    </source>
</evidence>
<dbReference type="PROSITE" id="PS50011">
    <property type="entry name" value="PROTEIN_KINASE_DOM"/>
    <property type="match status" value="1"/>
</dbReference>
<evidence type="ECO:0000259" key="10">
    <source>
        <dbReference type="PROSITE" id="PS50011"/>
    </source>
</evidence>
<sequence>MDALTALLAGVLNQLRPLFADICPGGWAWATSMVGIGVGLLPTVGTMGVAIWRKRIGSRYRLLGRTGLVSVGVLTAGLLPLIAFIAIGNVFATAAAGERVPGLSRAAMRDMGSSVCLVGAQDDYLGRGTVAAAFDPMQPIRFGTAVLLLAALPLFTALLVAAQARLALRRGPSWPARFFWLPVLALAVFTADAPAGATQHLWLGVAAGALLGIVLTALVGAPSREVVRRSLAPPPTSRAPAPVGQPIHTRPGAGGAARIADRLAERFARRVPEPVVELPHRAAGAPPGSAAFLAATPGPMPGATPPPPLRAHPPTLVQRVAGAPVGGARFRLIRRLGAGGFGRVWLAHDARSGQTVALKAAHAPDADTEQRIRREAAALALVRHPNCIRIFDLVHASSDPGLDGLEGLVIVMEYVDGSSLSQLVHERGVLDDVSAARVWSGVAGALHAAHQRGVLHRDVKPANVIVDPDGRAHLIDFGIARRSGDVTLTATGFVLGTPDFLAPEVAGGGPATPASDSWQLAATLSFALTGHPPRGSHADAVSGLRAAASGAKLTHLPRRSAHLPLLKAALRSEPSRRPDLPSAQRSLDEWLRRTGVPVHGPVTTGLIHR</sequence>
<dbReference type="Proteomes" id="UP001596302">
    <property type="component" value="Unassembled WGS sequence"/>
</dbReference>
<evidence type="ECO:0000256" key="2">
    <source>
        <dbReference type="ARBA" id="ARBA00022527"/>
    </source>
</evidence>
<feature type="transmembrane region" description="Helical" evidence="9">
    <location>
        <begin position="174"/>
        <end position="195"/>
    </location>
</feature>
<dbReference type="InterPro" id="IPR000719">
    <property type="entry name" value="Prot_kinase_dom"/>
</dbReference>